<dbReference type="RefSeq" id="WP_143044242.1">
    <property type="nucleotide sequence ID" value="NZ_FNDJ01000042.1"/>
</dbReference>
<dbReference type="FunFam" id="3.40.50.980:FF:000002">
    <property type="entry name" value="Enterobactin synthetase component F"/>
    <property type="match status" value="1"/>
</dbReference>
<evidence type="ECO:0000256" key="2">
    <source>
        <dbReference type="ARBA" id="ARBA00022450"/>
    </source>
</evidence>
<dbReference type="OrthoDB" id="3671989at2"/>
<dbReference type="InterPro" id="IPR045851">
    <property type="entry name" value="AMP-bd_C_sf"/>
</dbReference>
<evidence type="ECO:0000313" key="6">
    <source>
        <dbReference type="Proteomes" id="UP000199202"/>
    </source>
</evidence>
<dbReference type="SUPFAM" id="SSF52777">
    <property type="entry name" value="CoA-dependent acyltransferases"/>
    <property type="match status" value="2"/>
</dbReference>
<dbReference type="Proteomes" id="UP000199202">
    <property type="component" value="Unassembled WGS sequence"/>
</dbReference>
<dbReference type="GO" id="GO:0009239">
    <property type="term" value="P:enterobactin biosynthetic process"/>
    <property type="evidence" value="ECO:0007669"/>
    <property type="project" value="TreeGrafter"/>
</dbReference>
<accession>A0A1G9SM35</accession>
<proteinExistence type="predicted"/>
<keyword evidence="6" id="KW-1185">Reference proteome</keyword>
<dbReference type="Gene3D" id="3.40.50.1820">
    <property type="entry name" value="alpha/beta hydrolase"/>
    <property type="match status" value="1"/>
</dbReference>
<dbReference type="InterPro" id="IPR010071">
    <property type="entry name" value="AA_adenyl_dom"/>
</dbReference>
<name>A0A1G9SM35_9ACTN</name>
<dbReference type="InterPro" id="IPR009081">
    <property type="entry name" value="PP-bd_ACP"/>
</dbReference>
<dbReference type="Gene3D" id="3.30.559.10">
    <property type="entry name" value="Chloramphenicol acetyltransferase-like domain"/>
    <property type="match status" value="1"/>
</dbReference>
<dbReference type="InterPro" id="IPR023213">
    <property type="entry name" value="CAT-like_dom_sf"/>
</dbReference>
<dbReference type="FunFam" id="2.30.38.10:FF:000001">
    <property type="entry name" value="Non-ribosomal peptide synthetase PvdI"/>
    <property type="match status" value="1"/>
</dbReference>
<reference evidence="5 6" key="1">
    <citation type="submission" date="2016-10" db="EMBL/GenBank/DDBJ databases">
        <authorList>
            <person name="de Groot N.N."/>
        </authorList>
    </citation>
    <scope>NUCLEOTIDE SEQUENCE [LARGE SCALE GENOMIC DNA]</scope>
    <source>
        <strain evidence="5 6">CGMCC 4.6533</strain>
    </source>
</reference>
<dbReference type="Gene3D" id="1.10.1200.10">
    <property type="entry name" value="ACP-like"/>
    <property type="match status" value="1"/>
</dbReference>
<evidence type="ECO:0000259" key="4">
    <source>
        <dbReference type="PROSITE" id="PS50075"/>
    </source>
</evidence>
<dbReference type="PANTHER" id="PTHR45527:SF1">
    <property type="entry name" value="FATTY ACID SYNTHASE"/>
    <property type="match status" value="1"/>
</dbReference>
<dbReference type="Pfam" id="PF13193">
    <property type="entry name" value="AMP-binding_C"/>
    <property type="match status" value="1"/>
</dbReference>
<dbReference type="InterPro" id="IPR029058">
    <property type="entry name" value="AB_hydrolase_fold"/>
</dbReference>
<dbReference type="EMBL" id="FNDJ01000042">
    <property type="protein sequence ID" value="SDM36367.1"/>
    <property type="molecule type" value="Genomic_DNA"/>
</dbReference>
<dbReference type="Pfam" id="PF00975">
    <property type="entry name" value="Thioesterase"/>
    <property type="match status" value="1"/>
</dbReference>
<dbReference type="SMART" id="SM00823">
    <property type="entry name" value="PKS_PP"/>
    <property type="match status" value="1"/>
</dbReference>
<dbReference type="Gene3D" id="3.40.50.980">
    <property type="match status" value="2"/>
</dbReference>
<protein>
    <submittedName>
        <fullName evidence="5">Amino acid adenylation domain-containing protein</fullName>
    </submittedName>
</protein>
<sequence>MTATESVTGLEDAYPLTALQAGMLFHSAYQEDSATYHDVFTLILHGTYRSEVFRSALRDVMAGHAVLRTSFDLTGFDEPIQLVWEDVEPPVQEIDLSGFEDPRQRLSIWREEEKRRPFDWEAPPLFRAVIHHLAPGRFALTLSFHHAILDGWSVASLVTELLGRYAARFAADSEPAVRPGEAPKLTFRDFVAREKAAVASAATERFWQDVLAEAPTTTLPRLPGYRTGDAEETTAHAVPLGEPLVAALQQVARQAKVPLRTVLLAGHLRVLALLTGDADVITGLVTHGRPEHEAAEQVLGLFLNSVPVRVRTDVGTWQELIRKVFEAEVALLPHRLYPLFEMQRLTNRSPVIDVLFDYRDFHVYRDLGPGGPIEVVESEFFEQTNLPLSANFTWSPQSGGLELKLKYDVTQFSADQILRMGEYYHQVFTKIAADPAADPRGAAELLAHDVAAVEGWNATGPAREFVSLPAAVARRVAATPGAAAVCGGDGVWLSYAEFGARVSALASALRERGVRLGDVVGVCLPRSVELVVAVHAVMAAGGAYLPLEPEYPDERLTFMVADAGARVVITEAPERFGEVETVSTTVPDVGRGAEPVAVPPEASAYVIYTSGSTGRPKGVVVSHRAIANRLVWMGEAFPLGAGDRVVQKTPFTFDVSVWELFWPLVEGAGLVVAPPGVHLDAPALVELMRREHVSMVHFVPSMLDAVMEAPDLAMPSLRRVVCSGEALPSALVARVHQMWPGVEVHNLYGPTEAAVDVTWHACQVGEERTPIGAPIRATRIEILDADSRRVPVGTAGELCIGGVQVAEGYVRRPGLTAERFVPDPYGPPGSRLYRTGDLARWLPHGEVDYLGRMDDQVKVRGMRVELGEIEAVLARHPAVQAAAVRPMNGVLAAYVVGRADAQDLVGFLRERLPEHMIPASFTELERLPVTANGKLDRQALPDPAPAARAPYEAPRDDLERTLTEIWADILGVEQVGIRDDFFDLGGHSLLALRLALRMRQELGREIPVGTVLAAPTVALLVEALADEGENPVSRGRVVPLRTTGKRPPLFLIHALGGQVFRYRPLAQHLGEDQPVYAIPAHGLTAGDAVHSSIDEMAEAYAGYIREIAPAGPYFLGGFCIGGNIALEVARRLRASGEAVPYVFLAWSSADEPVVGSTLEDDTALMVHALAGGATSLDPRELSLLEPAERLLKIVNAATKEGQLRTETDDLDQIQRYVEVFRANAHAVGRYQHDVYDGPAVLLIPEEDKAPADEDFGWRPIVPGLDTGLIPGARFSALYDPYVTRTAHEWRRWMDRGLGHADH</sequence>
<dbReference type="InterPro" id="IPR020845">
    <property type="entry name" value="AMP-binding_CS"/>
</dbReference>
<dbReference type="FunFam" id="1.10.1200.10:FF:000016">
    <property type="entry name" value="Non-ribosomal peptide synthase"/>
    <property type="match status" value="1"/>
</dbReference>
<evidence type="ECO:0000256" key="1">
    <source>
        <dbReference type="ARBA" id="ARBA00001957"/>
    </source>
</evidence>
<dbReference type="InterPro" id="IPR000873">
    <property type="entry name" value="AMP-dep_synth/lig_dom"/>
</dbReference>
<dbReference type="InterPro" id="IPR020806">
    <property type="entry name" value="PKS_PP-bd"/>
</dbReference>
<dbReference type="Pfam" id="PF00550">
    <property type="entry name" value="PP-binding"/>
    <property type="match status" value="1"/>
</dbReference>
<dbReference type="GO" id="GO:0043041">
    <property type="term" value="P:amino acid activation for nonribosomal peptide biosynthetic process"/>
    <property type="evidence" value="ECO:0007669"/>
    <property type="project" value="TreeGrafter"/>
</dbReference>
<evidence type="ECO:0000256" key="3">
    <source>
        <dbReference type="ARBA" id="ARBA00022553"/>
    </source>
</evidence>
<keyword evidence="3" id="KW-0597">Phosphoprotein</keyword>
<gene>
    <name evidence="5" type="ORF">SAMN05421869_1422</name>
</gene>
<dbReference type="CDD" id="cd17646">
    <property type="entry name" value="A_NRPS_AB3403-like"/>
    <property type="match status" value="1"/>
</dbReference>
<dbReference type="InterPro" id="IPR001031">
    <property type="entry name" value="Thioesterase"/>
</dbReference>
<dbReference type="PROSITE" id="PS00455">
    <property type="entry name" value="AMP_BINDING"/>
    <property type="match status" value="1"/>
</dbReference>
<dbReference type="GO" id="GO:0072330">
    <property type="term" value="P:monocarboxylic acid biosynthetic process"/>
    <property type="evidence" value="ECO:0007669"/>
    <property type="project" value="UniProtKB-ARBA"/>
</dbReference>
<feature type="domain" description="Carrier" evidence="4">
    <location>
        <begin position="953"/>
        <end position="1028"/>
    </location>
</feature>
<dbReference type="GO" id="GO:0008610">
    <property type="term" value="P:lipid biosynthetic process"/>
    <property type="evidence" value="ECO:0007669"/>
    <property type="project" value="UniProtKB-ARBA"/>
</dbReference>
<dbReference type="GO" id="GO:0009366">
    <property type="term" value="C:enterobactin synthetase complex"/>
    <property type="evidence" value="ECO:0007669"/>
    <property type="project" value="TreeGrafter"/>
</dbReference>
<dbReference type="Pfam" id="PF00501">
    <property type="entry name" value="AMP-binding"/>
    <property type="match status" value="1"/>
</dbReference>
<dbReference type="SUPFAM" id="SSF56801">
    <property type="entry name" value="Acetyl-CoA synthetase-like"/>
    <property type="match status" value="1"/>
</dbReference>
<comment type="cofactor">
    <cofactor evidence="1">
        <name>pantetheine 4'-phosphate</name>
        <dbReference type="ChEBI" id="CHEBI:47942"/>
    </cofactor>
</comment>
<dbReference type="Gene3D" id="3.30.300.30">
    <property type="match status" value="1"/>
</dbReference>
<evidence type="ECO:0000313" key="5">
    <source>
        <dbReference type="EMBL" id="SDM36367.1"/>
    </source>
</evidence>
<dbReference type="NCBIfam" id="TIGR01733">
    <property type="entry name" value="AA-adenyl-dom"/>
    <property type="match status" value="1"/>
</dbReference>
<dbReference type="GO" id="GO:0005829">
    <property type="term" value="C:cytosol"/>
    <property type="evidence" value="ECO:0007669"/>
    <property type="project" value="TreeGrafter"/>
</dbReference>
<dbReference type="InterPro" id="IPR036736">
    <property type="entry name" value="ACP-like_sf"/>
</dbReference>
<dbReference type="Pfam" id="PF00668">
    <property type="entry name" value="Condensation"/>
    <property type="match status" value="1"/>
</dbReference>
<dbReference type="InterPro" id="IPR025110">
    <property type="entry name" value="AMP-bd_C"/>
</dbReference>
<dbReference type="Gene3D" id="3.30.559.30">
    <property type="entry name" value="Nonribosomal peptide synthetase, condensation domain"/>
    <property type="match status" value="1"/>
</dbReference>
<keyword evidence="2" id="KW-0596">Phosphopantetheine</keyword>
<dbReference type="GO" id="GO:0031177">
    <property type="term" value="F:phosphopantetheine binding"/>
    <property type="evidence" value="ECO:0007669"/>
    <property type="project" value="InterPro"/>
</dbReference>
<dbReference type="FunFam" id="3.40.50.12780:FF:000012">
    <property type="entry name" value="Non-ribosomal peptide synthetase"/>
    <property type="match status" value="1"/>
</dbReference>
<dbReference type="SUPFAM" id="SSF53474">
    <property type="entry name" value="alpha/beta-Hydrolases"/>
    <property type="match status" value="1"/>
</dbReference>
<dbReference type="GO" id="GO:0047527">
    <property type="term" value="F:2,3-dihydroxybenzoate-serine ligase activity"/>
    <property type="evidence" value="ECO:0007669"/>
    <property type="project" value="TreeGrafter"/>
</dbReference>
<dbReference type="PROSITE" id="PS50075">
    <property type="entry name" value="CARRIER"/>
    <property type="match status" value="1"/>
</dbReference>
<dbReference type="PANTHER" id="PTHR45527">
    <property type="entry name" value="NONRIBOSOMAL PEPTIDE SYNTHETASE"/>
    <property type="match status" value="1"/>
</dbReference>
<dbReference type="InterPro" id="IPR001242">
    <property type="entry name" value="Condensation_dom"/>
</dbReference>
<organism evidence="5 6">
    <name type="scientific">Nonomuraea jiangxiensis</name>
    <dbReference type="NCBI Taxonomy" id="633440"/>
    <lineage>
        <taxon>Bacteria</taxon>
        <taxon>Bacillati</taxon>
        <taxon>Actinomycetota</taxon>
        <taxon>Actinomycetes</taxon>
        <taxon>Streptosporangiales</taxon>
        <taxon>Streptosporangiaceae</taxon>
        <taxon>Nonomuraea</taxon>
    </lineage>
</organism>
<dbReference type="Gene3D" id="2.30.38.10">
    <property type="entry name" value="Luciferase, Domain 3"/>
    <property type="match status" value="1"/>
</dbReference>
<dbReference type="STRING" id="633440.SAMN05421869_1422"/>
<dbReference type="SUPFAM" id="SSF47336">
    <property type="entry name" value="ACP-like"/>
    <property type="match status" value="1"/>
</dbReference>